<dbReference type="InterPro" id="IPR029063">
    <property type="entry name" value="SAM-dependent_MTases_sf"/>
</dbReference>
<dbReference type="Proteomes" id="UP001266807">
    <property type="component" value="Unassembled WGS sequence"/>
</dbReference>
<keyword evidence="1" id="KW-0489">Methyltransferase</keyword>
<gene>
    <name evidence="4" type="ORF">J2W98_002291</name>
</gene>
<dbReference type="PROSITE" id="PS51682">
    <property type="entry name" value="SAM_OMT_I"/>
    <property type="match status" value="1"/>
</dbReference>
<dbReference type="SUPFAM" id="SSF53335">
    <property type="entry name" value="S-adenosyl-L-methionine-dependent methyltransferases"/>
    <property type="match status" value="1"/>
</dbReference>
<protein>
    <submittedName>
        <fullName evidence="4">O-methyltransferase YrrM</fullName>
    </submittedName>
</protein>
<proteinExistence type="predicted"/>
<dbReference type="PANTHER" id="PTHR10509:SF14">
    <property type="entry name" value="CAFFEOYL-COA O-METHYLTRANSFERASE 3-RELATED"/>
    <property type="match status" value="1"/>
</dbReference>
<organism evidence="4 5">
    <name type="scientific">Paenibacillus peoriae</name>
    <dbReference type="NCBI Taxonomy" id="59893"/>
    <lineage>
        <taxon>Bacteria</taxon>
        <taxon>Bacillati</taxon>
        <taxon>Bacillota</taxon>
        <taxon>Bacilli</taxon>
        <taxon>Bacillales</taxon>
        <taxon>Paenibacillaceae</taxon>
        <taxon>Paenibacillus</taxon>
    </lineage>
</organism>
<keyword evidence="3" id="KW-0949">S-adenosyl-L-methionine</keyword>
<dbReference type="EMBL" id="JAVDUG010000002">
    <property type="protein sequence ID" value="MDR6778029.1"/>
    <property type="molecule type" value="Genomic_DNA"/>
</dbReference>
<dbReference type="PANTHER" id="PTHR10509">
    <property type="entry name" value="O-METHYLTRANSFERASE-RELATED"/>
    <property type="match status" value="1"/>
</dbReference>
<evidence type="ECO:0000313" key="4">
    <source>
        <dbReference type="EMBL" id="MDR6778029.1"/>
    </source>
</evidence>
<dbReference type="Gene3D" id="3.40.50.150">
    <property type="entry name" value="Vaccinia Virus protein VP39"/>
    <property type="match status" value="1"/>
</dbReference>
<dbReference type="InterPro" id="IPR050362">
    <property type="entry name" value="Cation-dep_OMT"/>
</dbReference>
<keyword evidence="2" id="KW-0808">Transferase</keyword>
<name>A0ABU1QEG8_9BACL</name>
<dbReference type="InterPro" id="IPR002935">
    <property type="entry name" value="SAM_O-MeTrfase"/>
</dbReference>
<accession>A0ABU1QEG8</accession>
<comment type="caution">
    <text evidence="4">The sequence shown here is derived from an EMBL/GenBank/DDBJ whole genome shotgun (WGS) entry which is preliminary data.</text>
</comment>
<sequence length="144" mass="15742">MNQTNTWDQVDQYISESLVPHDAVLEQVLATNQKAGLPPHDVSPNQGKLLNILAQMQGARRVLEIGTLGGYSTIWLGRALLKDGKIVTLEANPIHAKIARSNISLAQLDGMVELREGEALEQLAQMKEEEVEHRPSGAGSKKVL</sequence>
<evidence type="ECO:0000256" key="2">
    <source>
        <dbReference type="ARBA" id="ARBA00022679"/>
    </source>
</evidence>
<evidence type="ECO:0000256" key="1">
    <source>
        <dbReference type="ARBA" id="ARBA00022603"/>
    </source>
</evidence>
<dbReference type="Pfam" id="PF01596">
    <property type="entry name" value="Methyltransf_3"/>
    <property type="match status" value="1"/>
</dbReference>
<keyword evidence="5" id="KW-1185">Reference proteome</keyword>
<reference evidence="4 5" key="1">
    <citation type="submission" date="2023-07" db="EMBL/GenBank/DDBJ databases">
        <title>Sorghum-associated microbial communities from plants grown in Nebraska, USA.</title>
        <authorList>
            <person name="Schachtman D."/>
        </authorList>
    </citation>
    <scope>NUCLEOTIDE SEQUENCE [LARGE SCALE GENOMIC DNA]</scope>
    <source>
        <strain evidence="4 5">BE143</strain>
    </source>
</reference>
<evidence type="ECO:0000313" key="5">
    <source>
        <dbReference type="Proteomes" id="UP001266807"/>
    </source>
</evidence>
<evidence type="ECO:0000256" key="3">
    <source>
        <dbReference type="ARBA" id="ARBA00022691"/>
    </source>
</evidence>